<reference evidence="1" key="1">
    <citation type="submission" date="2019-09" db="EMBL/GenBank/DDBJ databases">
        <authorList>
            <person name="Ashton P.M."/>
            <person name="Dallman T."/>
            <person name="Nair S."/>
            <person name="De Pinna E."/>
            <person name="Peters T."/>
            <person name="Grant K."/>
        </authorList>
    </citation>
    <scope>NUCLEOTIDE SEQUENCE</scope>
    <source>
        <strain evidence="1">227144</strain>
    </source>
</reference>
<dbReference type="EMBL" id="AAKFOS010000048">
    <property type="protein sequence ID" value="ECR3153075.1"/>
    <property type="molecule type" value="Genomic_DNA"/>
</dbReference>
<protein>
    <submittedName>
        <fullName evidence="1">Peptidase M15 family protein</fullName>
    </submittedName>
</protein>
<gene>
    <name evidence="1" type="ORF">F0O53_09425</name>
</gene>
<proteinExistence type="predicted"/>
<accession>A0A5Z1S6M8</accession>
<sequence length="20" mass="2364">PYAGFVHLDTRGKKARWTYP</sequence>
<comment type="caution">
    <text evidence="1">The sequence shown here is derived from an EMBL/GenBank/DDBJ whole genome shotgun (WGS) entry which is preliminary data.</text>
</comment>
<name>A0A5Z1S6M8_CAMJU</name>
<organism evidence="1">
    <name type="scientific">Campylobacter jejuni</name>
    <dbReference type="NCBI Taxonomy" id="197"/>
    <lineage>
        <taxon>Bacteria</taxon>
        <taxon>Pseudomonadati</taxon>
        <taxon>Campylobacterota</taxon>
        <taxon>Epsilonproteobacteria</taxon>
        <taxon>Campylobacterales</taxon>
        <taxon>Campylobacteraceae</taxon>
        <taxon>Campylobacter</taxon>
    </lineage>
</organism>
<evidence type="ECO:0000313" key="1">
    <source>
        <dbReference type="EMBL" id="ECR3153075.1"/>
    </source>
</evidence>
<feature type="non-terminal residue" evidence="1">
    <location>
        <position position="1"/>
    </location>
</feature>
<dbReference type="AlphaFoldDB" id="A0A5Z1S6M8"/>